<accession>A0A9W8CT24</accession>
<evidence type="ECO:0000256" key="1">
    <source>
        <dbReference type="ARBA" id="ARBA00005536"/>
    </source>
</evidence>
<dbReference type="OrthoDB" id="29853at2759"/>
<dbReference type="PANTHER" id="PTHR12161">
    <property type="entry name" value="IST1 FAMILY MEMBER"/>
    <property type="match status" value="1"/>
</dbReference>
<feature type="compositionally biased region" description="Basic and acidic residues" evidence="2">
    <location>
        <begin position="300"/>
        <end position="311"/>
    </location>
</feature>
<name>A0A9W8CT24_9FUNG</name>
<dbReference type="Gene3D" id="1.20.1260.60">
    <property type="entry name" value="Vacuolar protein sorting-associated protein Ist1"/>
    <property type="match status" value="1"/>
</dbReference>
<comment type="similarity">
    <text evidence="1">Belongs to the IST1 family.</text>
</comment>
<feature type="compositionally biased region" description="Basic and acidic residues" evidence="2">
    <location>
        <begin position="249"/>
        <end position="259"/>
    </location>
</feature>
<dbReference type="AlphaFoldDB" id="A0A9W8CT24"/>
<reference evidence="3" key="1">
    <citation type="submission" date="2022-07" db="EMBL/GenBank/DDBJ databases">
        <title>Phylogenomic reconstructions and comparative analyses of Kickxellomycotina fungi.</title>
        <authorList>
            <person name="Reynolds N.K."/>
            <person name="Stajich J.E."/>
            <person name="Barry K."/>
            <person name="Grigoriev I.V."/>
            <person name="Crous P."/>
            <person name="Smith M.E."/>
        </authorList>
    </citation>
    <scope>NUCLEOTIDE SEQUENCE</scope>
    <source>
        <strain evidence="3">NBRC 32514</strain>
    </source>
</reference>
<evidence type="ECO:0000313" key="4">
    <source>
        <dbReference type="Proteomes" id="UP001149813"/>
    </source>
</evidence>
<dbReference type="Proteomes" id="UP001149813">
    <property type="component" value="Unassembled WGS sequence"/>
</dbReference>
<protein>
    <submittedName>
        <fullName evidence="3">Vacuolar protein sorting-associated protein ist1</fullName>
    </submittedName>
</protein>
<comment type="caution">
    <text evidence="3">The sequence shown here is derived from an EMBL/GenBank/DDBJ whole genome shotgun (WGS) entry which is preliminary data.</text>
</comment>
<dbReference type="GO" id="GO:0015031">
    <property type="term" value="P:protein transport"/>
    <property type="evidence" value="ECO:0007669"/>
    <property type="project" value="InterPro"/>
</dbReference>
<dbReference type="InterPro" id="IPR005061">
    <property type="entry name" value="Ist1"/>
</dbReference>
<keyword evidence="4" id="KW-1185">Reference proteome</keyword>
<organism evidence="3 4">
    <name type="scientific">Coemansia erecta</name>
    <dbReference type="NCBI Taxonomy" id="147472"/>
    <lineage>
        <taxon>Eukaryota</taxon>
        <taxon>Fungi</taxon>
        <taxon>Fungi incertae sedis</taxon>
        <taxon>Zoopagomycota</taxon>
        <taxon>Kickxellomycotina</taxon>
        <taxon>Kickxellomycetes</taxon>
        <taxon>Kickxellales</taxon>
        <taxon>Kickxellaceae</taxon>
        <taxon>Coemansia</taxon>
    </lineage>
</organism>
<sequence length="311" mass="33969">MAPFSLSKFKVELKLSINRLRLLQNKKSSLNAKARREIATLLETGKERSAYIRVENIIREDFNVEALEMVELYCELLTARAGLIEQSRTVDPGISEAVWSIIYASSRAEVRELTILRDMLTSKYGTEAVKSAMDNTEGQVDPKLVRKLSPQAPSAELVKLYLKEIASVYRINWRPAGEESDDDDTPSGGVKELAAPPTSFKAEDAESEGPNDSTDIATGVEDVSKDEEGIDTKTSSDKPVSESPAPENEPTKDAGKDKVSAPAKQGTPASAAKSPVPAFVQPKATKKPPPPSDGLPSLEELQKRFEALKQR</sequence>
<dbReference type="InterPro" id="IPR042277">
    <property type="entry name" value="IST1-like"/>
</dbReference>
<dbReference type="PANTHER" id="PTHR12161:SF5">
    <property type="entry name" value="IST1 HOMOLOG"/>
    <property type="match status" value="1"/>
</dbReference>
<evidence type="ECO:0000256" key="2">
    <source>
        <dbReference type="SAM" id="MobiDB-lite"/>
    </source>
</evidence>
<dbReference type="EMBL" id="JANBOJ010000097">
    <property type="protein sequence ID" value="KAJ1722743.1"/>
    <property type="molecule type" value="Genomic_DNA"/>
</dbReference>
<proteinExistence type="inferred from homology"/>
<evidence type="ECO:0000313" key="3">
    <source>
        <dbReference type="EMBL" id="KAJ1722743.1"/>
    </source>
</evidence>
<dbReference type="FunFam" id="1.20.1260.60:FF:000002">
    <property type="entry name" value="Vacuolar protein sorting-associated protein IST1"/>
    <property type="match status" value="1"/>
</dbReference>
<feature type="compositionally biased region" description="Basic and acidic residues" evidence="2">
    <location>
        <begin position="222"/>
        <end position="240"/>
    </location>
</feature>
<dbReference type="Pfam" id="PF03398">
    <property type="entry name" value="Ist1"/>
    <property type="match status" value="1"/>
</dbReference>
<gene>
    <name evidence="3" type="primary">IST1</name>
    <name evidence="3" type="ORF">LPJ53_002880</name>
</gene>
<feature type="region of interest" description="Disordered" evidence="2">
    <location>
        <begin position="177"/>
        <end position="311"/>
    </location>
</feature>